<name>A0ABR4E0Y7_9PEZI</name>
<dbReference type="Pfam" id="PF00106">
    <property type="entry name" value="adh_short"/>
    <property type="match status" value="1"/>
</dbReference>
<evidence type="ECO:0000256" key="1">
    <source>
        <dbReference type="ARBA" id="ARBA00006484"/>
    </source>
</evidence>
<evidence type="ECO:0000256" key="3">
    <source>
        <dbReference type="ARBA" id="ARBA00023002"/>
    </source>
</evidence>
<evidence type="ECO:0000256" key="2">
    <source>
        <dbReference type="ARBA" id="ARBA00022857"/>
    </source>
</evidence>
<sequence length="277" mass="31136">MTGLGLAAALHFAQLGADVIITYRAKSRGDAAREAIQKAAPEAKVRNMELDMARYDSCVAFVVELKEIREGQGGIDITVLNAGMLPSRFVRSPEDWEMTIQVNTLSTTLLGMLLLEMMKSERANRDSPAHIVFVTSRDHLYQDITHWKEWSEKEGLLARLSDEKYWPAAWKIAEPSYANSKLLVMYAIEEISKRALGPDSEPQVIVNSVCPGMVKTDIARHVEDEGWCMKPLVWVYLSFSGKTPDHGARHYVKAALRPKEEHLSKGLFHNVRGDAVW</sequence>
<dbReference type="PANTHER" id="PTHR24320:SF252">
    <property type="entry name" value="DEHYDROGENASE_REDUCTASE FAMILY PROTEIN, PUTATIVE (AFU_ORTHOLOGUE AFUA_3G08550)-RELATED"/>
    <property type="match status" value="1"/>
</dbReference>
<dbReference type="SUPFAM" id="SSF51735">
    <property type="entry name" value="NAD(P)-binding Rossmann-fold domains"/>
    <property type="match status" value="1"/>
</dbReference>
<comment type="similarity">
    <text evidence="1">Belongs to the short-chain dehydrogenases/reductases (SDR) family.</text>
</comment>
<gene>
    <name evidence="4" type="ORF">FJTKL_01364</name>
</gene>
<proteinExistence type="inferred from homology"/>
<keyword evidence="5" id="KW-1185">Reference proteome</keyword>
<dbReference type="EMBL" id="JBAWTH010000122">
    <property type="protein sequence ID" value="KAL2276078.1"/>
    <property type="molecule type" value="Genomic_DNA"/>
</dbReference>
<dbReference type="Proteomes" id="UP001600888">
    <property type="component" value="Unassembled WGS sequence"/>
</dbReference>
<protein>
    <submittedName>
        <fullName evidence="4">Uncharacterized protein</fullName>
    </submittedName>
</protein>
<keyword evidence="3" id="KW-0560">Oxidoreductase</keyword>
<organism evidence="4 5">
    <name type="scientific">Diaporthe vaccinii</name>
    <dbReference type="NCBI Taxonomy" id="105482"/>
    <lineage>
        <taxon>Eukaryota</taxon>
        <taxon>Fungi</taxon>
        <taxon>Dikarya</taxon>
        <taxon>Ascomycota</taxon>
        <taxon>Pezizomycotina</taxon>
        <taxon>Sordariomycetes</taxon>
        <taxon>Sordariomycetidae</taxon>
        <taxon>Diaporthales</taxon>
        <taxon>Diaporthaceae</taxon>
        <taxon>Diaporthe</taxon>
        <taxon>Diaporthe eres species complex</taxon>
    </lineage>
</organism>
<evidence type="ECO:0000313" key="4">
    <source>
        <dbReference type="EMBL" id="KAL2276078.1"/>
    </source>
</evidence>
<dbReference type="InterPro" id="IPR036291">
    <property type="entry name" value="NAD(P)-bd_dom_sf"/>
</dbReference>
<evidence type="ECO:0000313" key="5">
    <source>
        <dbReference type="Proteomes" id="UP001600888"/>
    </source>
</evidence>
<reference evidence="4 5" key="1">
    <citation type="submission" date="2024-03" db="EMBL/GenBank/DDBJ databases">
        <title>A high-quality draft genome sequence of Diaporthe vaccinii, a causative agent of upright dieback and viscid rot disease in cranberry plants.</title>
        <authorList>
            <person name="Sarrasin M."/>
            <person name="Lang B.F."/>
            <person name="Burger G."/>
        </authorList>
    </citation>
    <scope>NUCLEOTIDE SEQUENCE [LARGE SCALE GENOMIC DNA]</scope>
    <source>
        <strain evidence="4 5">IS7</strain>
    </source>
</reference>
<dbReference type="Gene3D" id="3.40.50.720">
    <property type="entry name" value="NAD(P)-binding Rossmann-like Domain"/>
    <property type="match status" value="1"/>
</dbReference>
<dbReference type="InterPro" id="IPR002347">
    <property type="entry name" value="SDR_fam"/>
</dbReference>
<keyword evidence="2" id="KW-0521">NADP</keyword>
<dbReference type="PANTHER" id="PTHR24320">
    <property type="entry name" value="RETINOL DEHYDROGENASE"/>
    <property type="match status" value="1"/>
</dbReference>
<accession>A0ABR4E0Y7</accession>
<dbReference type="PRINTS" id="PR00081">
    <property type="entry name" value="GDHRDH"/>
</dbReference>
<comment type="caution">
    <text evidence="4">The sequence shown here is derived from an EMBL/GenBank/DDBJ whole genome shotgun (WGS) entry which is preliminary data.</text>
</comment>